<dbReference type="SUPFAM" id="SSF51735">
    <property type="entry name" value="NAD(P)-binding Rossmann-fold domains"/>
    <property type="match status" value="1"/>
</dbReference>
<dbReference type="EMBL" id="CAEZTZ010000001">
    <property type="protein sequence ID" value="CAB4577214.1"/>
    <property type="molecule type" value="Genomic_DNA"/>
</dbReference>
<reference evidence="1" key="1">
    <citation type="submission" date="2020-05" db="EMBL/GenBank/DDBJ databases">
        <authorList>
            <person name="Chiriac C."/>
            <person name="Salcher M."/>
            <person name="Ghai R."/>
            <person name="Kavagutti S V."/>
        </authorList>
    </citation>
    <scope>NUCLEOTIDE SEQUENCE</scope>
</reference>
<organism evidence="1">
    <name type="scientific">freshwater metagenome</name>
    <dbReference type="NCBI Taxonomy" id="449393"/>
    <lineage>
        <taxon>unclassified sequences</taxon>
        <taxon>metagenomes</taxon>
        <taxon>ecological metagenomes</taxon>
    </lineage>
</organism>
<dbReference type="AlphaFoldDB" id="A0A6J6EQL2"/>
<protein>
    <submittedName>
        <fullName evidence="1">Unannotated protein</fullName>
    </submittedName>
</protein>
<sequence>MLSFTEGLWGELQGTGVTALAVSPGGTATEFFDAAGGRSMGSALMTPTQVVTTAMSALDAKSPAPSVIVGAANRIMAMVGRFVPRRILISVAKRLMKSDHAH</sequence>
<dbReference type="InterPro" id="IPR036291">
    <property type="entry name" value="NAD(P)-bd_dom_sf"/>
</dbReference>
<name>A0A6J6EQL2_9ZZZZ</name>
<evidence type="ECO:0000313" key="1">
    <source>
        <dbReference type="EMBL" id="CAB4577214.1"/>
    </source>
</evidence>
<gene>
    <name evidence="1" type="ORF">UFOPK1767_00031</name>
</gene>
<proteinExistence type="predicted"/>
<accession>A0A6J6EQL2</accession>
<dbReference type="Gene3D" id="3.40.50.720">
    <property type="entry name" value="NAD(P)-binding Rossmann-like Domain"/>
    <property type="match status" value="1"/>
</dbReference>